<dbReference type="Pfam" id="PF08448">
    <property type="entry name" value="PAS_4"/>
    <property type="match status" value="1"/>
</dbReference>
<reference evidence="8 9" key="1">
    <citation type="submission" date="2022-12" db="EMBL/GenBank/DDBJ databases">
        <title>Hymenobacter canadensis sp. nov. isolated from lake water of the Cambridge Bay, Canada.</title>
        <authorList>
            <person name="Kim W.H."/>
            <person name="Lee Y.M."/>
        </authorList>
    </citation>
    <scope>NUCLEOTIDE SEQUENCE [LARGE SCALE GENOMIC DNA]</scope>
    <source>
        <strain evidence="8 9">PAMC 29467</strain>
        <plasmid evidence="8 9">unnamed1</plasmid>
    </source>
</reference>
<dbReference type="Proteomes" id="UP001211005">
    <property type="component" value="Plasmid unnamed1"/>
</dbReference>
<name>A0ABY7LZ27_9BACT</name>
<feature type="domain" description="PAC" evidence="7">
    <location>
        <begin position="488"/>
        <end position="539"/>
    </location>
</feature>
<dbReference type="PROSITE" id="PS50113">
    <property type="entry name" value="PAC"/>
    <property type="match status" value="1"/>
</dbReference>
<dbReference type="InterPro" id="IPR011006">
    <property type="entry name" value="CheY-like_superfamily"/>
</dbReference>
<sequence>MAQSFVATGADCPTQLAAERLAHTHTLAELAAMTARVATLEQQALAAATDATRQQAQLLALVQNLQVALVLVDDDSQIRFVNQYFWDLFGLPPTPPDQAGIIPYGAVDIGPAFHDPAAFATRAWAMNAAGRTVLREEFMLADGRFLELDYLVLDAERAGRLICYRDVTERNQREAQLRMLAHYLPQQTPNSVLRLAATGEVMYANTAAGPLLPSLLAQQILPGLAAAALRSTEHQQELLVDGKTYLSTTVAVPGQAFVTLYLTNITERKQAEAQLVAQRDFYETILSALPIELGVFDERYHCLFVNPAAIADPAVRQQVIGLPMADYVTLHGQQNPAWLNELRQQYFELAVRTQTDVVYEETLLDSRQREKMLMWQVRPIYQAEKELRMVVSLGIDITARMLAERLQQQVQQQLQEREEFIRQVVDALPSLVYVLTPDGTVLFSNKTYLEVMAEEHQYGRDSSNPMVREEMRQARLFNAEVFSTQQAQRREMSYTTQDGRTSYYDVFKRPLPRADGQPATLSISTDVTEVKKAREALEQAKRDADENALAKELFLARMSHEIRTPLNGVLGMAALLQKTDLTVLQQEYLNTMQLSGRHLLALVNDVLDLAKITTQPLPLNHTPFDLALLLQGAGQTVAALAAQKDLELLIIPLAEPPIHLLGDAYRLQQVLLNLLSNAIKFTDQGSVQLGADVLADTPAGLTLRFQVTDTGIGMTSVEQAHIFKDYAQANADTSRLYGGTGLGLSISRNLVEQMGGTLELRSAPGQGTTFSFELLLPRAEADSLFPPPALPAICYERLRGLRVLLAEDNLFNQRIAIIVLENWDMQVTAVTNGLDALAQLQEQDFDVALLDIQMPGLTGVEVAAAIRASADPRRASLPIIAFTANAFDADRMAYLAAGMNACLTKPYEEDDLGQLLLELLPQ</sequence>
<dbReference type="RefSeq" id="WP_269562057.1">
    <property type="nucleotide sequence ID" value="NZ_CP114768.1"/>
</dbReference>
<dbReference type="EC" id="2.7.13.3" evidence="2"/>
<dbReference type="PANTHER" id="PTHR45339:SF5">
    <property type="entry name" value="HISTIDINE KINASE"/>
    <property type="match status" value="1"/>
</dbReference>
<dbReference type="SMART" id="SM00388">
    <property type="entry name" value="HisKA"/>
    <property type="match status" value="1"/>
</dbReference>
<proteinExistence type="predicted"/>
<dbReference type="InterPro" id="IPR001789">
    <property type="entry name" value="Sig_transdc_resp-reg_receiver"/>
</dbReference>
<feature type="modified residue" description="4-aspartylphosphate" evidence="4">
    <location>
        <position position="851"/>
    </location>
</feature>
<dbReference type="CDD" id="cd16922">
    <property type="entry name" value="HATPase_EvgS-ArcB-TorS-like"/>
    <property type="match status" value="1"/>
</dbReference>
<dbReference type="InterPro" id="IPR003594">
    <property type="entry name" value="HATPase_dom"/>
</dbReference>
<dbReference type="InterPro" id="IPR036890">
    <property type="entry name" value="HATPase_C_sf"/>
</dbReference>
<dbReference type="InterPro" id="IPR000700">
    <property type="entry name" value="PAS-assoc_C"/>
</dbReference>
<evidence type="ECO:0000313" key="8">
    <source>
        <dbReference type="EMBL" id="WBA44025.1"/>
    </source>
</evidence>
<organism evidence="8 9">
    <name type="scientific">Hymenobacter canadensis</name>
    <dbReference type="NCBI Taxonomy" id="2999067"/>
    <lineage>
        <taxon>Bacteria</taxon>
        <taxon>Pseudomonadati</taxon>
        <taxon>Bacteroidota</taxon>
        <taxon>Cytophagia</taxon>
        <taxon>Cytophagales</taxon>
        <taxon>Hymenobacteraceae</taxon>
        <taxon>Hymenobacter</taxon>
    </lineage>
</organism>
<evidence type="ECO:0000313" key="9">
    <source>
        <dbReference type="Proteomes" id="UP001211005"/>
    </source>
</evidence>
<dbReference type="SUPFAM" id="SSF55785">
    <property type="entry name" value="PYP-like sensor domain (PAS domain)"/>
    <property type="match status" value="3"/>
</dbReference>
<dbReference type="NCBIfam" id="TIGR00229">
    <property type="entry name" value="sensory_box"/>
    <property type="match status" value="1"/>
</dbReference>
<dbReference type="SUPFAM" id="SSF52172">
    <property type="entry name" value="CheY-like"/>
    <property type="match status" value="1"/>
</dbReference>
<dbReference type="InterPro" id="IPR003661">
    <property type="entry name" value="HisK_dim/P_dom"/>
</dbReference>
<dbReference type="PRINTS" id="PR00344">
    <property type="entry name" value="BCTRLSENSOR"/>
</dbReference>
<dbReference type="SMART" id="SM00448">
    <property type="entry name" value="REC"/>
    <property type="match status" value="1"/>
</dbReference>
<keyword evidence="8" id="KW-0067">ATP-binding</keyword>
<evidence type="ECO:0000259" key="6">
    <source>
        <dbReference type="PROSITE" id="PS50110"/>
    </source>
</evidence>
<dbReference type="SMART" id="SM00387">
    <property type="entry name" value="HATPase_c"/>
    <property type="match status" value="1"/>
</dbReference>
<dbReference type="CDD" id="cd00082">
    <property type="entry name" value="HisKA"/>
    <property type="match status" value="1"/>
</dbReference>
<gene>
    <name evidence="8" type="ORF">O3303_20910</name>
</gene>
<evidence type="ECO:0000256" key="2">
    <source>
        <dbReference type="ARBA" id="ARBA00012438"/>
    </source>
</evidence>
<keyword evidence="8" id="KW-0614">Plasmid</keyword>
<dbReference type="InterPro" id="IPR013656">
    <property type="entry name" value="PAS_4"/>
</dbReference>
<dbReference type="SUPFAM" id="SSF55874">
    <property type="entry name" value="ATPase domain of HSP90 chaperone/DNA topoisomerase II/histidine kinase"/>
    <property type="match status" value="1"/>
</dbReference>
<dbReference type="InterPro" id="IPR036097">
    <property type="entry name" value="HisK_dim/P_sf"/>
</dbReference>
<dbReference type="InterPro" id="IPR005467">
    <property type="entry name" value="His_kinase_dom"/>
</dbReference>
<keyword evidence="9" id="KW-1185">Reference proteome</keyword>
<comment type="catalytic activity">
    <reaction evidence="1">
        <text>ATP + protein L-histidine = ADP + protein N-phospho-L-histidine.</text>
        <dbReference type="EC" id="2.7.13.3"/>
    </reaction>
</comment>
<dbReference type="Pfam" id="PF00072">
    <property type="entry name" value="Response_reg"/>
    <property type="match status" value="1"/>
</dbReference>
<evidence type="ECO:0000256" key="1">
    <source>
        <dbReference type="ARBA" id="ARBA00000085"/>
    </source>
</evidence>
<dbReference type="CDD" id="cd17546">
    <property type="entry name" value="REC_hyHK_CKI1_RcsC-like"/>
    <property type="match status" value="1"/>
</dbReference>
<feature type="domain" description="Histidine kinase" evidence="5">
    <location>
        <begin position="557"/>
        <end position="778"/>
    </location>
</feature>
<evidence type="ECO:0000256" key="3">
    <source>
        <dbReference type="ARBA" id="ARBA00022553"/>
    </source>
</evidence>
<dbReference type="SMART" id="SM00091">
    <property type="entry name" value="PAS"/>
    <property type="match status" value="3"/>
</dbReference>
<dbReference type="PANTHER" id="PTHR45339">
    <property type="entry name" value="HYBRID SIGNAL TRANSDUCTION HISTIDINE KINASE J"/>
    <property type="match status" value="1"/>
</dbReference>
<evidence type="ECO:0000259" key="7">
    <source>
        <dbReference type="PROSITE" id="PS50113"/>
    </source>
</evidence>
<dbReference type="Gene3D" id="3.40.50.2300">
    <property type="match status" value="1"/>
</dbReference>
<dbReference type="Pfam" id="PF13188">
    <property type="entry name" value="PAS_8"/>
    <property type="match status" value="1"/>
</dbReference>
<dbReference type="Pfam" id="PF02518">
    <property type="entry name" value="HATPase_c"/>
    <property type="match status" value="1"/>
</dbReference>
<dbReference type="PROSITE" id="PS50110">
    <property type="entry name" value="RESPONSE_REGULATORY"/>
    <property type="match status" value="1"/>
</dbReference>
<dbReference type="InterPro" id="IPR035965">
    <property type="entry name" value="PAS-like_dom_sf"/>
</dbReference>
<keyword evidence="3 4" id="KW-0597">Phosphoprotein</keyword>
<accession>A0ABY7LZ27</accession>
<dbReference type="SUPFAM" id="SSF47384">
    <property type="entry name" value="Homodimeric domain of signal transducing histidine kinase"/>
    <property type="match status" value="1"/>
</dbReference>
<evidence type="ECO:0000259" key="5">
    <source>
        <dbReference type="PROSITE" id="PS50109"/>
    </source>
</evidence>
<protein>
    <recommendedName>
        <fullName evidence="2">histidine kinase</fullName>
        <ecNumber evidence="2">2.7.13.3</ecNumber>
    </recommendedName>
</protein>
<dbReference type="Gene3D" id="3.30.565.10">
    <property type="entry name" value="Histidine kinase-like ATPase, C-terminal domain"/>
    <property type="match status" value="1"/>
</dbReference>
<dbReference type="InterPro" id="IPR000014">
    <property type="entry name" value="PAS"/>
</dbReference>
<dbReference type="Pfam" id="PF00512">
    <property type="entry name" value="HisKA"/>
    <property type="match status" value="1"/>
</dbReference>
<dbReference type="PROSITE" id="PS50109">
    <property type="entry name" value="HIS_KIN"/>
    <property type="match status" value="1"/>
</dbReference>
<dbReference type="Gene3D" id="1.10.287.130">
    <property type="match status" value="1"/>
</dbReference>
<geneLocation type="plasmid" evidence="8 9">
    <name>unnamed1</name>
</geneLocation>
<keyword evidence="8" id="KW-0547">Nucleotide-binding</keyword>
<evidence type="ECO:0000256" key="4">
    <source>
        <dbReference type="PROSITE-ProRule" id="PRU00169"/>
    </source>
</evidence>
<dbReference type="InterPro" id="IPR004358">
    <property type="entry name" value="Sig_transdc_His_kin-like_C"/>
</dbReference>
<feature type="domain" description="Response regulatory" evidence="6">
    <location>
        <begin position="802"/>
        <end position="920"/>
    </location>
</feature>
<dbReference type="Gene3D" id="3.30.450.20">
    <property type="entry name" value="PAS domain"/>
    <property type="match status" value="3"/>
</dbReference>
<dbReference type="GO" id="GO:0005524">
    <property type="term" value="F:ATP binding"/>
    <property type="evidence" value="ECO:0007669"/>
    <property type="project" value="UniProtKB-KW"/>
</dbReference>
<dbReference type="EMBL" id="CP114768">
    <property type="protein sequence ID" value="WBA44025.1"/>
    <property type="molecule type" value="Genomic_DNA"/>
</dbReference>